<evidence type="ECO:0000313" key="1">
    <source>
        <dbReference type="EMBL" id="RDY22581.1"/>
    </source>
</evidence>
<name>A0A371IQ24_9FIRM</name>
<sequence length="327" mass="38532">MNNIQDIKKVIRSYNFHNKCDYIRNIGEAGWTDIYMNKIEKNLSINSKYIIKLDSSLEGKNILLYTNNLASIYDEINKELIPKIEGYDINRNRLHGYYRGNGKILIGKKGGKNIEIQMEELSLDRLLRKVDYRTLLEDSDNKDKHQLLQSFIVDLGVSFNLLFKVAKNDESYTLNSMKLKEYAHLKNSDLNIFNLIEEKDNVSKESIKKIDRTDVIWVNKISNDITDAFEVELSSRMQVALNRLNEIDKLYAYKNKDIRLVIVSNENGRRQVERELSTITYNSLFDRNNLYFLSLDDLIKLLESKKCAQNKKEAYFYKLYQFKNRNI</sequence>
<dbReference type="AlphaFoldDB" id="A0A371IQ24"/>
<dbReference type="RefSeq" id="WP_095406805.1">
    <property type="nucleotide sequence ID" value="NZ_NOJZ02000037.1"/>
</dbReference>
<keyword evidence="2" id="KW-1185">Reference proteome</keyword>
<reference evidence="1 2" key="1">
    <citation type="journal article" date="2017" name="Genome Announc.">
        <title>Draft Genome Sequence of Romboutsia maritimum sp. nov. Strain CCRI-22766(T), Isolated from Coastal Estuarine Mud.</title>
        <authorList>
            <person name="Maheux A.F."/>
            <person name="Boudreau D.K."/>
            <person name="Berube E."/>
            <person name="Boissinot M."/>
            <person name="Raymond F."/>
            <person name="Brodeur S."/>
            <person name="Corbeil J."/>
            <person name="Brightwell G."/>
            <person name="Broda D."/>
            <person name="Omar R.F."/>
            <person name="Bergeron M.G."/>
        </authorList>
    </citation>
    <scope>NUCLEOTIDE SEQUENCE [LARGE SCALE GENOMIC DNA]</scope>
    <source>
        <strain evidence="1 2">CCRI-22766</strain>
    </source>
</reference>
<comment type="caution">
    <text evidence="1">The sequence shown here is derived from an EMBL/GenBank/DDBJ whole genome shotgun (WGS) entry which is preliminary data.</text>
</comment>
<dbReference type="Proteomes" id="UP000243494">
    <property type="component" value="Unassembled WGS sequence"/>
</dbReference>
<organism evidence="1 2">
    <name type="scientific">Romboutsia maritimum</name>
    <dbReference type="NCBI Taxonomy" id="2020948"/>
    <lineage>
        <taxon>Bacteria</taxon>
        <taxon>Bacillati</taxon>
        <taxon>Bacillota</taxon>
        <taxon>Clostridia</taxon>
        <taxon>Peptostreptococcales</taxon>
        <taxon>Peptostreptococcaceae</taxon>
        <taxon>Romboutsia</taxon>
    </lineage>
</organism>
<accession>A0A371IQ24</accession>
<proteinExistence type="predicted"/>
<protein>
    <submittedName>
        <fullName evidence="1">Uncharacterized protein</fullName>
    </submittedName>
</protein>
<gene>
    <name evidence="1" type="ORF">CHF27_012605</name>
</gene>
<dbReference type="EMBL" id="NOJZ02000037">
    <property type="protein sequence ID" value="RDY22581.1"/>
    <property type="molecule type" value="Genomic_DNA"/>
</dbReference>
<evidence type="ECO:0000313" key="2">
    <source>
        <dbReference type="Proteomes" id="UP000243494"/>
    </source>
</evidence>